<name>A0ABW8C2L3_9ACTN</name>
<dbReference type="SMART" id="SM00345">
    <property type="entry name" value="HTH_GNTR"/>
    <property type="match status" value="1"/>
</dbReference>
<dbReference type="SUPFAM" id="SSF46785">
    <property type="entry name" value="Winged helix' DNA-binding domain"/>
    <property type="match status" value="1"/>
</dbReference>
<organism evidence="5 6">
    <name type="scientific">Streptomyces fildesensis</name>
    <dbReference type="NCBI Taxonomy" id="375757"/>
    <lineage>
        <taxon>Bacteria</taxon>
        <taxon>Bacillati</taxon>
        <taxon>Actinomycetota</taxon>
        <taxon>Actinomycetes</taxon>
        <taxon>Kitasatosporales</taxon>
        <taxon>Streptomycetaceae</taxon>
        <taxon>Streptomyces</taxon>
    </lineage>
</organism>
<proteinExistence type="predicted"/>
<evidence type="ECO:0000259" key="4">
    <source>
        <dbReference type="PROSITE" id="PS50949"/>
    </source>
</evidence>
<dbReference type="Gene3D" id="1.10.10.10">
    <property type="entry name" value="Winged helix-like DNA-binding domain superfamily/Winged helix DNA-binding domain"/>
    <property type="match status" value="1"/>
</dbReference>
<dbReference type="Gene3D" id="3.40.1410.10">
    <property type="entry name" value="Chorismate lyase-like"/>
    <property type="match status" value="1"/>
</dbReference>
<accession>A0ABW8C2L3</accession>
<dbReference type="InterPro" id="IPR000524">
    <property type="entry name" value="Tscrpt_reg_HTH_GntR"/>
</dbReference>
<evidence type="ECO:0000256" key="2">
    <source>
        <dbReference type="ARBA" id="ARBA00023125"/>
    </source>
</evidence>
<dbReference type="Pfam" id="PF07702">
    <property type="entry name" value="UTRA"/>
    <property type="match status" value="1"/>
</dbReference>
<dbReference type="RefSeq" id="WP_399644158.1">
    <property type="nucleotide sequence ID" value="NZ_JBITYG010000001.1"/>
</dbReference>
<dbReference type="SMART" id="SM00866">
    <property type="entry name" value="UTRA"/>
    <property type="match status" value="1"/>
</dbReference>
<dbReference type="EMBL" id="JBITYG010000001">
    <property type="protein sequence ID" value="MFI9099661.1"/>
    <property type="molecule type" value="Genomic_DNA"/>
</dbReference>
<dbReference type="PROSITE" id="PS50949">
    <property type="entry name" value="HTH_GNTR"/>
    <property type="match status" value="1"/>
</dbReference>
<gene>
    <name evidence="5" type="ORF">ACIGXA_03985</name>
</gene>
<protein>
    <submittedName>
        <fullName evidence="5">GntR family transcriptional regulator</fullName>
    </submittedName>
</protein>
<keyword evidence="6" id="KW-1185">Reference proteome</keyword>
<keyword evidence="3" id="KW-0804">Transcription</keyword>
<dbReference type="InterPro" id="IPR036390">
    <property type="entry name" value="WH_DNA-bd_sf"/>
</dbReference>
<comment type="caution">
    <text evidence="5">The sequence shown here is derived from an EMBL/GenBank/DDBJ whole genome shotgun (WGS) entry which is preliminary data.</text>
</comment>
<keyword evidence="1" id="KW-0805">Transcription regulation</keyword>
<evidence type="ECO:0000313" key="5">
    <source>
        <dbReference type="EMBL" id="MFI9099661.1"/>
    </source>
</evidence>
<reference evidence="5 6" key="1">
    <citation type="submission" date="2024-10" db="EMBL/GenBank/DDBJ databases">
        <title>The Natural Products Discovery Center: Release of the First 8490 Sequenced Strains for Exploring Actinobacteria Biosynthetic Diversity.</title>
        <authorList>
            <person name="Kalkreuter E."/>
            <person name="Kautsar S.A."/>
            <person name="Yang D."/>
            <person name="Bader C.D."/>
            <person name="Teijaro C.N."/>
            <person name="Fluegel L."/>
            <person name="Davis C.M."/>
            <person name="Simpson J.R."/>
            <person name="Lauterbach L."/>
            <person name="Steele A.D."/>
            <person name="Gui C."/>
            <person name="Meng S."/>
            <person name="Li G."/>
            <person name="Viehrig K."/>
            <person name="Ye F."/>
            <person name="Su P."/>
            <person name="Kiefer A.F."/>
            <person name="Nichols A."/>
            <person name="Cepeda A.J."/>
            <person name="Yan W."/>
            <person name="Fan B."/>
            <person name="Jiang Y."/>
            <person name="Adhikari A."/>
            <person name="Zheng C.-J."/>
            <person name="Schuster L."/>
            <person name="Cowan T.M."/>
            <person name="Smanski M.J."/>
            <person name="Chevrette M.G."/>
            <person name="De Carvalho L.P.S."/>
            <person name="Shen B."/>
        </authorList>
    </citation>
    <scope>NUCLEOTIDE SEQUENCE [LARGE SCALE GENOMIC DNA]</scope>
    <source>
        <strain evidence="5 6">NPDC053399</strain>
    </source>
</reference>
<dbReference type="PANTHER" id="PTHR44846:SF17">
    <property type="entry name" value="GNTR-FAMILY TRANSCRIPTIONAL REGULATOR"/>
    <property type="match status" value="1"/>
</dbReference>
<dbReference type="InterPro" id="IPR011663">
    <property type="entry name" value="UTRA"/>
</dbReference>
<sequence length="253" mass="27920">MPHWNDTRPAHQQIAAELRDRIMARRLEPGSKLPSTQQLMTEFGVVGTTVQKALQILKAEGFAVGQPGRGVFVRERPNHTIVPASYIAPSESGAPYRWMERAAARSRTGATRILDVAEVPAPHDVAEALGLADGGTAVLRSRLMLLDDEPAELVRSYYPVELARGTRLTDRRRIPGGSPTLLAELGHPPREFVDRVSARPPTSEEFTVLELPAEVCVLRTFRVVHSDGGRPIEVSVMVKAGHLYELEYRLPVL</sequence>
<dbReference type="Proteomes" id="UP001614394">
    <property type="component" value="Unassembled WGS sequence"/>
</dbReference>
<dbReference type="SUPFAM" id="SSF64288">
    <property type="entry name" value="Chorismate lyase-like"/>
    <property type="match status" value="1"/>
</dbReference>
<dbReference type="Pfam" id="PF00392">
    <property type="entry name" value="GntR"/>
    <property type="match status" value="1"/>
</dbReference>
<dbReference type="InterPro" id="IPR028978">
    <property type="entry name" value="Chorismate_lyase_/UTRA_dom_sf"/>
</dbReference>
<dbReference type="CDD" id="cd07377">
    <property type="entry name" value="WHTH_GntR"/>
    <property type="match status" value="1"/>
</dbReference>
<feature type="domain" description="HTH gntR-type" evidence="4">
    <location>
        <begin position="8"/>
        <end position="76"/>
    </location>
</feature>
<dbReference type="InterPro" id="IPR050679">
    <property type="entry name" value="Bact_HTH_transcr_reg"/>
</dbReference>
<dbReference type="InterPro" id="IPR036388">
    <property type="entry name" value="WH-like_DNA-bd_sf"/>
</dbReference>
<evidence type="ECO:0000256" key="1">
    <source>
        <dbReference type="ARBA" id="ARBA00023015"/>
    </source>
</evidence>
<dbReference type="PANTHER" id="PTHR44846">
    <property type="entry name" value="MANNOSYL-D-GLYCERATE TRANSPORT/METABOLISM SYSTEM REPRESSOR MNGR-RELATED"/>
    <property type="match status" value="1"/>
</dbReference>
<keyword evidence="2" id="KW-0238">DNA-binding</keyword>
<evidence type="ECO:0000256" key="3">
    <source>
        <dbReference type="ARBA" id="ARBA00023163"/>
    </source>
</evidence>
<evidence type="ECO:0000313" key="6">
    <source>
        <dbReference type="Proteomes" id="UP001614394"/>
    </source>
</evidence>